<accession>A0A2V2ZU87</accession>
<evidence type="ECO:0000313" key="2">
    <source>
        <dbReference type="Proteomes" id="UP000247150"/>
    </source>
</evidence>
<proteinExistence type="predicted"/>
<organism evidence="1 2">
    <name type="scientific">Cytobacillus oceanisediminis</name>
    <dbReference type="NCBI Taxonomy" id="665099"/>
    <lineage>
        <taxon>Bacteria</taxon>
        <taxon>Bacillati</taxon>
        <taxon>Bacillota</taxon>
        <taxon>Bacilli</taxon>
        <taxon>Bacillales</taxon>
        <taxon>Bacillaceae</taxon>
        <taxon>Cytobacillus</taxon>
    </lineage>
</organism>
<name>A0A2V2ZU87_9BACI</name>
<dbReference type="Proteomes" id="UP000247150">
    <property type="component" value="Unassembled WGS sequence"/>
</dbReference>
<comment type="caution">
    <text evidence="1">The sequence shown here is derived from an EMBL/GenBank/DDBJ whole genome shotgun (WGS) entry which is preliminary data.</text>
</comment>
<evidence type="ECO:0000313" key="1">
    <source>
        <dbReference type="EMBL" id="PWW27939.1"/>
    </source>
</evidence>
<sequence>MSEFLCCDRCGELSIYDRTAYIENKPVCPECQDKRDDLIKKAEEK</sequence>
<dbReference type="RefSeq" id="WP_181396030.1">
    <property type="nucleotide sequence ID" value="NZ_QGTW01000007.1"/>
</dbReference>
<dbReference type="AlphaFoldDB" id="A0A2V2ZU87"/>
<reference evidence="1 2" key="1">
    <citation type="submission" date="2018-05" db="EMBL/GenBank/DDBJ databases">
        <title>Freshwater and sediment microbial communities from various areas in North America, analyzing microbe dynamics in response to fracking.</title>
        <authorList>
            <person name="Lamendella R."/>
        </authorList>
    </citation>
    <scope>NUCLEOTIDE SEQUENCE [LARGE SCALE GENOMIC DNA]</scope>
    <source>
        <strain evidence="1 2">15_TX</strain>
    </source>
</reference>
<protein>
    <submittedName>
        <fullName evidence="1">Uncharacterized protein</fullName>
    </submittedName>
</protein>
<gene>
    <name evidence="1" type="ORF">DFO73_107253</name>
</gene>
<dbReference type="EMBL" id="QGTW01000007">
    <property type="protein sequence ID" value="PWW27939.1"/>
    <property type="molecule type" value="Genomic_DNA"/>
</dbReference>